<proteinExistence type="predicted"/>
<organism evidence="2 3">
    <name type="scientific">Pontibacter lucknowensis</name>
    <dbReference type="NCBI Taxonomy" id="1077936"/>
    <lineage>
        <taxon>Bacteria</taxon>
        <taxon>Pseudomonadati</taxon>
        <taxon>Bacteroidota</taxon>
        <taxon>Cytophagia</taxon>
        <taxon>Cytophagales</taxon>
        <taxon>Hymenobacteraceae</taxon>
        <taxon>Pontibacter</taxon>
    </lineage>
</organism>
<accession>A0A1N7AVK5</accession>
<feature type="region of interest" description="Disordered" evidence="1">
    <location>
        <begin position="158"/>
        <end position="179"/>
    </location>
</feature>
<keyword evidence="3" id="KW-1185">Reference proteome</keyword>
<evidence type="ECO:0000313" key="2">
    <source>
        <dbReference type="EMBL" id="SIR43115.1"/>
    </source>
</evidence>
<evidence type="ECO:0000256" key="1">
    <source>
        <dbReference type="SAM" id="MobiDB-lite"/>
    </source>
</evidence>
<reference evidence="3" key="1">
    <citation type="submission" date="2017-01" db="EMBL/GenBank/DDBJ databases">
        <authorList>
            <person name="Varghese N."/>
            <person name="Submissions S."/>
        </authorList>
    </citation>
    <scope>NUCLEOTIDE SEQUENCE [LARGE SCALE GENOMIC DNA]</scope>
    <source>
        <strain evidence="3">DM9</strain>
    </source>
</reference>
<evidence type="ECO:0000313" key="3">
    <source>
        <dbReference type="Proteomes" id="UP000185924"/>
    </source>
</evidence>
<protein>
    <submittedName>
        <fullName evidence="2">Uncharacterized protein</fullName>
    </submittedName>
</protein>
<dbReference type="EMBL" id="FTNM01000006">
    <property type="protein sequence ID" value="SIR43115.1"/>
    <property type="molecule type" value="Genomic_DNA"/>
</dbReference>
<dbReference type="Proteomes" id="UP000185924">
    <property type="component" value="Unassembled WGS sequence"/>
</dbReference>
<gene>
    <name evidence="2" type="ORF">SAMN05421545_3616</name>
</gene>
<dbReference type="AlphaFoldDB" id="A0A1N7AVK5"/>
<feature type="compositionally biased region" description="Low complexity" evidence="1">
    <location>
        <begin position="162"/>
        <end position="179"/>
    </location>
</feature>
<sequence length="179" mass="20469">MPESFHGGLRFKTTMPQERMKSIENTKNTKIMKKLLVITLMVFGTVYGAFATGNNVTVIAEKRANHLTDQMIRELRLNNYQANKIREINLDVAAQITEIEQKHEGNEQLITEKCKEVLAVRDLEFEDILSTVQYNDYFGDRKVYSKVDREFMASLNEQGSQNLATNEKATENTTASNVN</sequence>
<name>A0A1N7AVK5_9BACT</name>